<dbReference type="EMBL" id="CP003659">
    <property type="protein sequence ID" value="AFZ60779.1"/>
    <property type="molecule type" value="Genomic_DNA"/>
</dbReference>
<organism evidence="4 5">
    <name type="scientific">Anabaena cylindrica (strain ATCC 27899 / PCC 7122)</name>
    <dbReference type="NCBI Taxonomy" id="272123"/>
    <lineage>
        <taxon>Bacteria</taxon>
        <taxon>Bacillati</taxon>
        <taxon>Cyanobacteriota</taxon>
        <taxon>Cyanophyceae</taxon>
        <taxon>Nostocales</taxon>
        <taxon>Nostocaceae</taxon>
        <taxon>Anabaena</taxon>
    </lineage>
</organism>
<evidence type="ECO:0000259" key="3">
    <source>
        <dbReference type="Pfam" id="PF13193"/>
    </source>
</evidence>
<protein>
    <submittedName>
        <fullName evidence="4">Benzoate-CoA ligase family</fullName>
        <ecNumber evidence="4">6.2.1.25</ecNumber>
    </submittedName>
</protein>
<dbReference type="GO" id="GO:0018858">
    <property type="term" value="F:benzoate-CoA ligase activity"/>
    <property type="evidence" value="ECO:0007669"/>
    <property type="project" value="UniProtKB-EC"/>
</dbReference>
<dbReference type="Gene3D" id="3.40.50.12780">
    <property type="entry name" value="N-terminal domain of ligase-like"/>
    <property type="match status" value="1"/>
</dbReference>
<dbReference type="InterPro" id="IPR042099">
    <property type="entry name" value="ANL_N_sf"/>
</dbReference>
<dbReference type="KEGG" id="acy:Anacy_5464"/>
<dbReference type="PATRIC" id="fig|272123.3.peg.5917"/>
<dbReference type="EC" id="6.2.1.25" evidence="4"/>
<dbReference type="Proteomes" id="UP000010474">
    <property type="component" value="Chromosome"/>
</dbReference>
<dbReference type="InterPro" id="IPR025110">
    <property type="entry name" value="AMP-bd_C"/>
</dbReference>
<dbReference type="eggNOG" id="COG0365">
    <property type="taxonomic scope" value="Bacteria"/>
</dbReference>
<dbReference type="OrthoDB" id="9803968at2"/>
<feature type="domain" description="AMP-dependent synthetase/ligase" evidence="2">
    <location>
        <begin position="24"/>
        <end position="375"/>
    </location>
</feature>
<dbReference type="STRING" id="272123.Anacy_5464"/>
<dbReference type="RefSeq" id="WP_015217391.1">
    <property type="nucleotide sequence ID" value="NC_019771.1"/>
</dbReference>
<evidence type="ECO:0000313" key="4">
    <source>
        <dbReference type="EMBL" id="AFZ60779.1"/>
    </source>
</evidence>
<dbReference type="InterPro" id="IPR011957">
    <property type="entry name" value="Benz_CoA_lig"/>
</dbReference>
<dbReference type="Gene3D" id="3.30.300.30">
    <property type="match status" value="1"/>
</dbReference>
<dbReference type="NCBIfam" id="TIGR02262">
    <property type="entry name" value="benz_CoA_lig"/>
    <property type="match status" value="1"/>
</dbReference>
<evidence type="ECO:0000259" key="2">
    <source>
        <dbReference type="Pfam" id="PF00501"/>
    </source>
</evidence>
<name>K9ZPR5_ANACC</name>
<reference evidence="5" key="1">
    <citation type="journal article" date="2013" name="Proc. Natl. Acad. Sci. U.S.A.">
        <title>Improving the coverage of the cyanobacterial phylum using diversity-driven genome sequencing.</title>
        <authorList>
            <person name="Shih P.M."/>
            <person name="Wu D."/>
            <person name="Latifi A."/>
            <person name="Axen S.D."/>
            <person name="Fewer D.P."/>
            <person name="Talla E."/>
            <person name="Calteau A."/>
            <person name="Cai F."/>
            <person name="Tandeau de Marsac N."/>
            <person name="Rippka R."/>
            <person name="Herdman M."/>
            <person name="Sivonen K."/>
            <person name="Coursin T."/>
            <person name="Laurent T."/>
            <person name="Goodwin L."/>
            <person name="Nolan M."/>
            <person name="Davenport K.W."/>
            <person name="Han C.S."/>
            <person name="Rubin E.M."/>
            <person name="Eisen J.A."/>
            <person name="Woyke T."/>
            <person name="Gugger M."/>
            <person name="Kerfeld C.A."/>
        </authorList>
    </citation>
    <scope>NUCLEOTIDE SEQUENCE [LARGE SCALE GENOMIC DNA]</scope>
    <source>
        <strain evidence="5">ATCC 27899 / PCC 7122</strain>
    </source>
</reference>
<dbReference type="GO" id="GO:0005524">
    <property type="term" value="F:ATP binding"/>
    <property type="evidence" value="ECO:0007669"/>
    <property type="project" value="InterPro"/>
</dbReference>
<dbReference type="PANTHER" id="PTHR43352">
    <property type="entry name" value="ACETYL-COA SYNTHETASE"/>
    <property type="match status" value="1"/>
</dbReference>
<accession>K9ZPR5</accession>
<evidence type="ECO:0000313" key="5">
    <source>
        <dbReference type="Proteomes" id="UP000010474"/>
    </source>
</evidence>
<dbReference type="Pfam" id="PF13193">
    <property type="entry name" value="AMP-binding_C"/>
    <property type="match status" value="1"/>
</dbReference>
<keyword evidence="5" id="KW-1185">Reference proteome</keyword>
<dbReference type="InterPro" id="IPR000873">
    <property type="entry name" value="AMP-dep_synth/lig_dom"/>
</dbReference>
<dbReference type="Pfam" id="PF00501">
    <property type="entry name" value="AMP-binding"/>
    <property type="match status" value="1"/>
</dbReference>
<gene>
    <name evidence="4" type="ordered locus">Anacy_5464</name>
</gene>
<feature type="domain" description="AMP-binding enzyme C-terminal" evidence="3">
    <location>
        <begin position="425"/>
        <end position="504"/>
    </location>
</feature>
<dbReference type="GO" id="GO:0044550">
    <property type="term" value="P:secondary metabolite biosynthetic process"/>
    <property type="evidence" value="ECO:0007669"/>
    <property type="project" value="TreeGrafter"/>
</dbReference>
<proteinExistence type="predicted"/>
<evidence type="ECO:0000256" key="1">
    <source>
        <dbReference type="ARBA" id="ARBA00022598"/>
    </source>
</evidence>
<dbReference type="HOGENOM" id="CLU_000022_59_10_3"/>
<dbReference type="AlphaFoldDB" id="K9ZPR5"/>
<dbReference type="InterPro" id="IPR045851">
    <property type="entry name" value="AMP-bd_C_sf"/>
</dbReference>
<sequence length="524" mass="58781">MDSISELLPPLFNVAAYFIEGNLAQERSEKTAFYYQDQTYTYTQVRSFVRRTAKLLSHLGLESENRIAILVPDTPEFVFAFWGAIWLGAVPIPINTAYNADDIQYILQDCRAKVLLTTEEWQQKLAPIQSPYLRSILSINGNGQNSFLSQLEQQDELLDWAKTSRDEPAFWLYTSGSTGRPKGVIHLHQSMVVCAEQYAKNTLGLHPDDITYSVANMSFAYGLGNTLYMPMAVGAAAVLSNGNNAFEIITDIQRYRPTVLFGIPSIYAAILAVDEISPLDVSSLRLCVSAAEQLPKSIWQQWLKTYNHEICEGIGTTEFLHIFLSNRIGECKTGTSGRPVPGYDVEIVDDDGIPCPPGTIGNLQVSGESLMLGYWNRLSQTRKAIYGNTMRTGDKYVRDADNYFRFIGRSDDLFKVNGQWISPIEIEDILHQHPQILEVAVVPESEGGEQLTQIVAYVSLQSGQEASPELENSIRRFAKQQLPHFKAPKIVRFVECLPRTATGKIHRHLLLKQQNLVHNLISLG</sequence>
<dbReference type="SUPFAM" id="SSF56801">
    <property type="entry name" value="Acetyl-CoA synthetase-like"/>
    <property type="match status" value="1"/>
</dbReference>
<keyword evidence="1 4" id="KW-0436">Ligase</keyword>
<dbReference type="PANTHER" id="PTHR43352:SF1">
    <property type="entry name" value="ANTHRANILATE--COA LIGASE"/>
    <property type="match status" value="1"/>
</dbReference>